<evidence type="ECO:0000256" key="2">
    <source>
        <dbReference type="ARBA" id="ARBA00005689"/>
    </source>
</evidence>
<dbReference type="GO" id="GO:0016491">
    <property type="term" value="F:oxidoreductase activity"/>
    <property type="evidence" value="ECO:0007669"/>
    <property type="project" value="UniProtKB-KW"/>
</dbReference>
<evidence type="ECO:0000256" key="9">
    <source>
        <dbReference type="ARBA" id="ARBA00071353"/>
    </source>
</evidence>
<evidence type="ECO:0000313" key="15">
    <source>
        <dbReference type="Proteomes" id="UP000612893"/>
    </source>
</evidence>
<name>A0A934K5V9_9BACT</name>
<dbReference type="EMBL" id="JAEKNR010000136">
    <property type="protein sequence ID" value="MBJ7598960.1"/>
    <property type="molecule type" value="Genomic_DNA"/>
</dbReference>
<dbReference type="EC" id="7.1.1.1" evidence="3"/>
<feature type="domain" description="Alanine dehydrogenase/pyridine nucleotide transhydrogenase N-terminal" evidence="13">
    <location>
        <begin position="4"/>
        <end position="139"/>
    </location>
</feature>
<dbReference type="Proteomes" id="UP000612893">
    <property type="component" value="Unassembled WGS sequence"/>
</dbReference>
<dbReference type="InterPro" id="IPR008143">
    <property type="entry name" value="Ala_DH/PNT_CS2"/>
</dbReference>
<dbReference type="InterPro" id="IPR036291">
    <property type="entry name" value="NAD(P)-bd_dom_sf"/>
</dbReference>
<evidence type="ECO:0000256" key="4">
    <source>
        <dbReference type="ARBA" id="ARBA00022741"/>
    </source>
</evidence>
<keyword evidence="14" id="KW-0560">Oxidoreductase</keyword>
<sequence length="377" mass="39478">MRVGVPREALAGERRVAIVPDVAKRLKDVGLEVVVEAGAGTRAGIPDQAYRDVGAEVVAGPGSVLGAADVILKVQAPSIEEVRLLKSRSTLISFLQPASQAAVVEALAQQGVTALSLELLPRISRAQSMDALSSQASLAGYKAVLMAANQLGKFFPMLMTAAGTIAPARVLVLGAGVAGLQAIATARRLGAVVEAYDVRPAVKEEVESLGGRFVELPLEAQEGRGGYAGQQSEDFLRRQRELLGERVAAADVVITTAAIPGRRAPVLVTADMVRNMRPGSVIVDLAAETGGNVELTTAGEIKDVGGVRIDGTVNVPSTIALHASQLYSRNVANLLQHLLKDGQVRIDFEDEITRGCCVTYQGEVVHAGARELMQAAS</sequence>
<evidence type="ECO:0000259" key="13">
    <source>
        <dbReference type="SMART" id="SM01003"/>
    </source>
</evidence>
<comment type="similarity">
    <text evidence="2">Belongs to the AlaDH/PNT family.</text>
</comment>
<dbReference type="AlphaFoldDB" id="A0A934K5V9"/>
<proteinExistence type="inferred from homology"/>
<evidence type="ECO:0000256" key="1">
    <source>
        <dbReference type="ARBA" id="ARBA00003943"/>
    </source>
</evidence>
<dbReference type="PANTHER" id="PTHR10160:SF19">
    <property type="entry name" value="PROTON-TRANSLOCATING NAD(P)(+) TRANSHYDROGENASE"/>
    <property type="match status" value="1"/>
</dbReference>
<dbReference type="Gene3D" id="3.40.50.720">
    <property type="entry name" value="NAD(P)-binding Rossmann-like Domain"/>
    <property type="match status" value="2"/>
</dbReference>
<dbReference type="InterPro" id="IPR007698">
    <property type="entry name" value="AlaDH/PNT_NAD(H)-bd"/>
</dbReference>
<dbReference type="SUPFAM" id="SSF52283">
    <property type="entry name" value="Formate/glycerate dehydrogenase catalytic domain-like"/>
    <property type="match status" value="1"/>
</dbReference>
<dbReference type="FunFam" id="3.40.50.720:FF:000188">
    <property type="entry name" value="NAD(P) transhydrogenase alpha subunit 1"/>
    <property type="match status" value="1"/>
</dbReference>
<feature type="domain" description="Alanine dehydrogenase/pyridine nucleotide transhydrogenase NAD(H)-binding" evidence="12">
    <location>
        <begin position="148"/>
        <end position="311"/>
    </location>
</feature>
<keyword evidence="7" id="KW-0520">NAD</keyword>
<evidence type="ECO:0000313" key="14">
    <source>
        <dbReference type="EMBL" id="MBJ7598960.1"/>
    </source>
</evidence>
<dbReference type="GO" id="GO:0008750">
    <property type="term" value="F:proton-translocating NAD(P)+ transhydrogenase activity"/>
    <property type="evidence" value="ECO:0007669"/>
    <property type="project" value="UniProtKB-EC"/>
</dbReference>
<evidence type="ECO:0000256" key="6">
    <source>
        <dbReference type="ARBA" id="ARBA00022967"/>
    </source>
</evidence>
<reference evidence="14" key="1">
    <citation type="submission" date="2020-10" db="EMBL/GenBank/DDBJ databases">
        <title>Ca. Dormibacterota MAGs.</title>
        <authorList>
            <person name="Montgomery K."/>
        </authorList>
    </citation>
    <scope>NUCLEOTIDE SEQUENCE [LARGE SCALE GENOMIC DNA]</scope>
    <source>
        <strain evidence="14">SC8812_S17_10</strain>
    </source>
</reference>
<dbReference type="PANTHER" id="PTHR10160">
    <property type="entry name" value="NAD(P) TRANSHYDROGENASE"/>
    <property type="match status" value="1"/>
</dbReference>
<dbReference type="GO" id="GO:0000166">
    <property type="term" value="F:nucleotide binding"/>
    <property type="evidence" value="ECO:0007669"/>
    <property type="project" value="UniProtKB-KW"/>
</dbReference>
<dbReference type="NCBIfam" id="NF006942">
    <property type="entry name" value="PRK09424.1"/>
    <property type="match status" value="1"/>
</dbReference>
<evidence type="ECO:0000256" key="7">
    <source>
        <dbReference type="ARBA" id="ARBA00023027"/>
    </source>
</evidence>
<evidence type="ECO:0000256" key="11">
    <source>
        <dbReference type="ARBA" id="ARBA00084087"/>
    </source>
</evidence>
<protein>
    <recommendedName>
        <fullName evidence="9">NAD(P) transhydrogenase subunit alpha part 1</fullName>
        <ecNumber evidence="3">7.1.1.1</ecNumber>
    </recommendedName>
    <alternativeName>
        <fullName evidence="11">Nicotinamide nucleotide transhydrogenase subunit alpha 1</fullName>
    </alternativeName>
    <alternativeName>
        <fullName evidence="10">Pyridine nucleotide transhydrogenase subunit alpha 1</fullName>
    </alternativeName>
</protein>
<dbReference type="Pfam" id="PF05222">
    <property type="entry name" value="AlaDh_PNT_N"/>
    <property type="match status" value="1"/>
</dbReference>
<dbReference type="SMART" id="SM01002">
    <property type="entry name" value="AlaDh_PNT_C"/>
    <property type="match status" value="1"/>
</dbReference>
<evidence type="ECO:0000256" key="3">
    <source>
        <dbReference type="ARBA" id="ARBA00012943"/>
    </source>
</evidence>
<evidence type="ECO:0000256" key="8">
    <source>
        <dbReference type="ARBA" id="ARBA00048202"/>
    </source>
</evidence>
<dbReference type="Pfam" id="PF01262">
    <property type="entry name" value="AlaDh_PNT_C"/>
    <property type="match status" value="1"/>
</dbReference>
<keyword evidence="4" id="KW-0547">Nucleotide-binding</keyword>
<gene>
    <name evidence="14" type="ORF">JF922_12865</name>
</gene>
<dbReference type="SUPFAM" id="SSF51735">
    <property type="entry name" value="NAD(P)-binding Rossmann-fold domains"/>
    <property type="match status" value="1"/>
</dbReference>
<keyword evidence="6" id="KW-1278">Translocase</keyword>
<dbReference type="PROSITE" id="PS00837">
    <property type="entry name" value="ALADH_PNT_2"/>
    <property type="match status" value="1"/>
</dbReference>
<accession>A0A934K5V9</accession>
<dbReference type="CDD" id="cd05304">
    <property type="entry name" value="Rubrum_tdh"/>
    <property type="match status" value="1"/>
</dbReference>
<keyword evidence="15" id="KW-1185">Reference proteome</keyword>
<dbReference type="SMART" id="SM01003">
    <property type="entry name" value="AlaDh_PNT_N"/>
    <property type="match status" value="1"/>
</dbReference>
<comment type="function">
    <text evidence="1">The transhydrogenation between NADH and NADP is coupled to respiration and ATP hydrolysis and functions as a proton pump across the membrane.</text>
</comment>
<evidence type="ECO:0000256" key="5">
    <source>
        <dbReference type="ARBA" id="ARBA00022857"/>
    </source>
</evidence>
<evidence type="ECO:0000259" key="12">
    <source>
        <dbReference type="SMART" id="SM01002"/>
    </source>
</evidence>
<dbReference type="InterPro" id="IPR007886">
    <property type="entry name" value="AlaDH/PNT_N"/>
</dbReference>
<dbReference type="RefSeq" id="WP_338202234.1">
    <property type="nucleotide sequence ID" value="NZ_JAEKNR010000136.1"/>
</dbReference>
<comment type="caution">
    <text evidence="14">The sequence shown here is derived from an EMBL/GenBank/DDBJ whole genome shotgun (WGS) entry which is preliminary data.</text>
</comment>
<keyword evidence="5" id="KW-0521">NADP</keyword>
<evidence type="ECO:0000256" key="10">
    <source>
        <dbReference type="ARBA" id="ARBA00076996"/>
    </source>
</evidence>
<organism evidence="14 15">
    <name type="scientific">Candidatus Nephthysia bennettiae</name>
    <dbReference type="NCBI Taxonomy" id="3127016"/>
    <lineage>
        <taxon>Bacteria</taxon>
        <taxon>Bacillati</taxon>
        <taxon>Candidatus Dormiibacterota</taxon>
        <taxon>Candidatus Dormibacteria</taxon>
        <taxon>Candidatus Dormibacterales</taxon>
        <taxon>Candidatus Dormibacteraceae</taxon>
        <taxon>Candidatus Nephthysia</taxon>
    </lineage>
</organism>
<comment type="catalytic activity">
    <reaction evidence="8">
        <text>NAD(+) + NADPH + H(+)(in) = NADH + NADP(+) + H(+)(out)</text>
        <dbReference type="Rhea" id="RHEA:47992"/>
        <dbReference type="ChEBI" id="CHEBI:15378"/>
        <dbReference type="ChEBI" id="CHEBI:57540"/>
        <dbReference type="ChEBI" id="CHEBI:57783"/>
        <dbReference type="ChEBI" id="CHEBI:57945"/>
        <dbReference type="ChEBI" id="CHEBI:58349"/>
        <dbReference type="EC" id="7.1.1.1"/>
    </reaction>
</comment>